<dbReference type="RefSeq" id="WP_290285952.1">
    <property type="nucleotide sequence ID" value="NZ_JAUFQN010000019.1"/>
</dbReference>
<comment type="caution">
    <text evidence="1">The sequence shown here is derived from an EMBL/GenBank/DDBJ whole genome shotgun (WGS) entry which is preliminary data.</text>
</comment>
<keyword evidence="2" id="KW-1185">Reference proteome</keyword>
<dbReference type="SUPFAM" id="SSF53137">
    <property type="entry name" value="Translational machinery components"/>
    <property type="match status" value="1"/>
</dbReference>
<gene>
    <name evidence="1" type="ORF">ACFFUU_03695</name>
</gene>
<accession>A0ABV5GC61</accession>
<protein>
    <submittedName>
        <fullName evidence="1">Uncharacterized protein</fullName>
    </submittedName>
</protein>
<reference evidence="1 2" key="1">
    <citation type="submission" date="2024-09" db="EMBL/GenBank/DDBJ databases">
        <authorList>
            <person name="Sun Q."/>
            <person name="Mori K."/>
        </authorList>
    </citation>
    <scope>NUCLEOTIDE SEQUENCE [LARGE SCALE GENOMIC DNA]</scope>
    <source>
        <strain evidence="1 2">CECT 8460</strain>
    </source>
</reference>
<name>A0ABV5GC61_9FLAO</name>
<dbReference type="EMBL" id="JBHMFB010000010">
    <property type="protein sequence ID" value="MFB9088695.1"/>
    <property type="molecule type" value="Genomic_DNA"/>
</dbReference>
<evidence type="ECO:0000313" key="2">
    <source>
        <dbReference type="Proteomes" id="UP001589576"/>
    </source>
</evidence>
<sequence length="134" mass="15442">MNTSNPIGIFMDYSIAHIMELSEIPNEIQTIESKFASKLIEEKNKGEKHLCKLAKECNAKYFKKIGETILLYSTVLLFGPTDAKADLYNMLSEDPRFFRIKAYLKETGIMTLNQRNKFMNDFFAIPVYESAELP</sequence>
<proteinExistence type="predicted"/>
<evidence type="ECO:0000313" key="1">
    <source>
        <dbReference type="EMBL" id="MFB9088695.1"/>
    </source>
</evidence>
<organism evidence="1 2">
    <name type="scientific">Flavobacterium paronense</name>
    <dbReference type="NCBI Taxonomy" id="1392775"/>
    <lineage>
        <taxon>Bacteria</taxon>
        <taxon>Pseudomonadati</taxon>
        <taxon>Bacteroidota</taxon>
        <taxon>Flavobacteriia</taxon>
        <taxon>Flavobacteriales</taxon>
        <taxon>Flavobacteriaceae</taxon>
        <taxon>Flavobacterium</taxon>
    </lineage>
</organism>
<dbReference type="Proteomes" id="UP001589576">
    <property type="component" value="Unassembled WGS sequence"/>
</dbReference>